<gene>
    <name evidence="3" type="ORF">E6Q80_13905</name>
</gene>
<dbReference type="Pfam" id="PF13464">
    <property type="entry name" value="RodZ_C"/>
    <property type="match status" value="1"/>
</dbReference>
<feature type="domain" description="Cytoskeleton protein RodZ-like C-terminal" evidence="2">
    <location>
        <begin position="75"/>
        <end position="145"/>
    </location>
</feature>
<dbReference type="EMBL" id="SSFD01000218">
    <property type="protein sequence ID" value="TXH83220.1"/>
    <property type="molecule type" value="Genomic_DNA"/>
</dbReference>
<sequence length="147" mass="14044">AEGTPGATPSETVAADGAPAAVAPDTAVVAVEGAPAAEAAASPATPAAASPAQVAAPAAAEAPAASPAGGGQLSFRFGADSWVEVRDATGTILHSGTNRAGSSRSVQGTAPFTLVVGNAANVTLEQDGKPVDLAAHVRGSVARLTLR</sequence>
<dbReference type="PANTHER" id="PTHR34475">
    <property type="match status" value="1"/>
</dbReference>
<evidence type="ECO:0000313" key="4">
    <source>
        <dbReference type="Proteomes" id="UP000321192"/>
    </source>
</evidence>
<feature type="compositionally biased region" description="Low complexity" evidence="1">
    <location>
        <begin position="36"/>
        <end position="67"/>
    </location>
</feature>
<name>A0A5C7SHG0_THASP</name>
<dbReference type="PANTHER" id="PTHR34475:SF1">
    <property type="entry name" value="CYTOSKELETON PROTEIN RODZ"/>
    <property type="match status" value="1"/>
</dbReference>
<dbReference type="InterPro" id="IPR025194">
    <property type="entry name" value="RodZ-like_C"/>
</dbReference>
<reference evidence="3 4" key="1">
    <citation type="submission" date="2018-09" db="EMBL/GenBank/DDBJ databases">
        <title>Metagenome Assembled Genomes from an Advanced Water Purification Facility.</title>
        <authorList>
            <person name="Stamps B.W."/>
            <person name="Spear J.R."/>
        </authorList>
    </citation>
    <scope>NUCLEOTIDE SEQUENCE [LARGE SCALE GENOMIC DNA]</scope>
    <source>
        <strain evidence="3">Bin_27_1</strain>
    </source>
</reference>
<evidence type="ECO:0000256" key="1">
    <source>
        <dbReference type="SAM" id="MobiDB-lite"/>
    </source>
</evidence>
<dbReference type="InterPro" id="IPR050400">
    <property type="entry name" value="Bact_Cytoskel_RodZ"/>
</dbReference>
<dbReference type="AlphaFoldDB" id="A0A5C7SHG0"/>
<organism evidence="3 4">
    <name type="scientific">Thauera aminoaromatica</name>
    <dbReference type="NCBI Taxonomy" id="164330"/>
    <lineage>
        <taxon>Bacteria</taxon>
        <taxon>Pseudomonadati</taxon>
        <taxon>Pseudomonadota</taxon>
        <taxon>Betaproteobacteria</taxon>
        <taxon>Rhodocyclales</taxon>
        <taxon>Zoogloeaceae</taxon>
        <taxon>Thauera</taxon>
    </lineage>
</organism>
<evidence type="ECO:0000313" key="3">
    <source>
        <dbReference type="EMBL" id="TXH83220.1"/>
    </source>
</evidence>
<proteinExistence type="predicted"/>
<dbReference type="RefSeq" id="WP_276659401.1">
    <property type="nucleotide sequence ID" value="NZ_SSFD01000218.1"/>
</dbReference>
<protein>
    <submittedName>
        <fullName evidence="3">DUF4115 domain-containing protein</fullName>
    </submittedName>
</protein>
<feature type="non-terminal residue" evidence="3">
    <location>
        <position position="1"/>
    </location>
</feature>
<accession>A0A5C7SHG0</accession>
<dbReference type="Proteomes" id="UP000321192">
    <property type="component" value="Unassembled WGS sequence"/>
</dbReference>
<comment type="caution">
    <text evidence="3">The sequence shown here is derived from an EMBL/GenBank/DDBJ whole genome shotgun (WGS) entry which is preliminary data.</text>
</comment>
<feature type="region of interest" description="Disordered" evidence="1">
    <location>
        <begin position="36"/>
        <end position="73"/>
    </location>
</feature>
<evidence type="ECO:0000259" key="2">
    <source>
        <dbReference type="Pfam" id="PF13464"/>
    </source>
</evidence>